<keyword evidence="2" id="KW-1185">Reference proteome</keyword>
<organism evidence="1 2">
    <name type="scientific">Dibothriocephalus latus</name>
    <name type="common">Fish tapeworm</name>
    <name type="synonym">Diphyllobothrium latum</name>
    <dbReference type="NCBI Taxonomy" id="60516"/>
    <lineage>
        <taxon>Eukaryota</taxon>
        <taxon>Metazoa</taxon>
        <taxon>Spiralia</taxon>
        <taxon>Lophotrochozoa</taxon>
        <taxon>Platyhelminthes</taxon>
        <taxon>Cestoda</taxon>
        <taxon>Eucestoda</taxon>
        <taxon>Diphyllobothriidea</taxon>
        <taxon>Diphyllobothriidae</taxon>
        <taxon>Dibothriocephalus</taxon>
    </lineage>
</organism>
<dbReference type="AlphaFoldDB" id="A0A3P7NS32"/>
<protein>
    <submittedName>
        <fullName evidence="1">Uncharacterized protein</fullName>
    </submittedName>
</protein>
<dbReference type="OrthoDB" id="43547at2759"/>
<dbReference type="EMBL" id="UYRU01093640">
    <property type="protein sequence ID" value="VDN38658.1"/>
    <property type="molecule type" value="Genomic_DNA"/>
</dbReference>
<dbReference type="Proteomes" id="UP000281553">
    <property type="component" value="Unassembled WGS sequence"/>
</dbReference>
<evidence type="ECO:0000313" key="1">
    <source>
        <dbReference type="EMBL" id="VDN38658.1"/>
    </source>
</evidence>
<proteinExistence type="predicted"/>
<evidence type="ECO:0000313" key="2">
    <source>
        <dbReference type="Proteomes" id="UP000281553"/>
    </source>
</evidence>
<gene>
    <name evidence="1" type="ORF">DILT_LOCUS17658</name>
</gene>
<name>A0A3P7NS32_DIBLA</name>
<reference evidence="1 2" key="1">
    <citation type="submission" date="2018-11" db="EMBL/GenBank/DDBJ databases">
        <authorList>
            <consortium name="Pathogen Informatics"/>
        </authorList>
    </citation>
    <scope>NUCLEOTIDE SEQUENCE [LARGE SCALE GENOMIC DNA]</scope>
</reference>
<accession>A0A3P7NS32</accession>
<sequence>MVGQREPSSLLFKSLNSTTSTADAAFINLPFPGSHVFLPNSFPVLQFLEQLELISRTPPVFARGTFGRIRLAVAIGTRIKPEEVFDHLIDERHVYGLRGCFIEDSAHNGLVARQPSVKIDMIPNGFIE</sequence>